<keyword evidence="1" id="KW-0223">Dioxygenase</keyword>
<accession>A0ABT6VJI7</accession>
<protein>
    <submittedName>
        <fullName evidence="1">Phytanoyl-CoA dioxygenase family protein</fullName>
    </submittedName>
</protein>
<sequence>MYNLMDVEKFDREIEEKGWVVFRDVLDGSFVDELREDCLKWIDLCTRYQIMNNINETGDGTAHQAVGGNDSIDKFLDMHIFHDYLLRFFDGKPYVLNACTPVGGFPNTNIYIHRVHRDVGIYIKGYWLRINMLVMLDDFTLENGATRVLSGAHLKEEKPTDKEFDDRCDTILGSCGSVALFNSYLWHRGGVNMTDRNRVALTLSFGRPFIKPQLDYARMLGEEYGRGLSALTRQVLGYNCRVPTSHDEWYRPVEDRLYQPGQG</sequence>
<gene>
    <name evidence="1" type="ORF">QLQ84_10140</name>
</gene>
<organism evidence="1 2">
    <name type="scientific">Halomonas kalidii</name>
    <dbReference type="NCBI Taxonomy" id="3043293"/>
    <lineage>
        <taxon>Bacteria</taxon>
        <taxon>Pseudomonadati</taxon>
        <taxon>Pseudomonadota</taxon>
        <taxon>Gammaproteobacteria</taxon>
        <taxon>Oceanospirillales</taxon>
        <taxon>Halomonadaceae</taxon>
        <taxon>Halomonas</taxon>
    </lineage>
</organism>
<dbReference type="InterPro" id="IPR008775">
    <property type="entry name" value="Phytyl_CoA_dOase-like"/>
</dbReference>
<dbReference type="Gene3D" id="2.60.120.620">
    <property type="entry name" value="q2cbj1_9rhob like domain"/>
    <property type="match status" value="1"/>
</dbReference>
<comment type="caution">
    <text evidence="1">The sequence shown here is derived from an EMBL/GenBank/DDBJ whole genome shotgun (WGS) entry which is preliminary data.</text>
</comment>
<dbReference type="GO" id="GO:0051213">
    <property type="term" value="F:dioxygenase activity"/>
    <property type="evidence" value="ECO:0007669"/>
    <property type="project" value="UniProtKB-KW"/>
</dbReference>
<keyword evidence="2" id="KW-1185">Reference proteome</keyword>
<dbReference type="SUPFAM" id="SSF51197">
    <property type="entry name" value="Clavaminate synthase-like"/>
    <property type="match status" value="1"/>
</dbReference>
<reference evidence="1 2" key="1">
    <citation type="submission" date="2023-04" db="EMBL/GenBank/DDBJ databases">
        <title>Halomonas strains isolated from rhizosphere soil.</title>
        <authorList>
            <person name="Xu L."/>
            <person name="Sun J.-Q."/>
        </authorList>
    </citation>
    <scope>NUCLEOTIDE SEQUENCE [LARGE SCALE GENOMIC DNA]</scope>
    <source>
        <strain evidence="1 2">LN1S58</strain>
    </source>
</reference>
<evidence type="ECO:0000313" key="2">
    <source>
        <dbReference type="Proteomes" id="UP001244242"/>
    </source>
</evidence>
<dbReference type="RefSeq" id="WP_282721619.1">
    <property type="nucleotide sequence ID" value="NZ_JASCQO010000035.1"/>
</dbReference>
<proteinExistence type="predicted"/>
<dbReference type="EMBL" id="JASCQO010000035">
    <property type="protein sequence ID" value="MDI5934147.1"/>
    <property type="molecule type" value="Genomic_DNA"/>
</dbReference>
<dbReference type="Proteomes" id="UP001244242">
    <property type="component" value="Unassembled WGS sequence"/>
</dbReference>
<dbReference type="Pfam" id="PF05721">
    <property type="entry name" value="PhyH"/>
    <property type="match status" value="1"/>
</dbReference>
<evidence type="ECO:0000313" key="1">
    <source>
        <dbReference type="EMBL" id="MDI5934147.1"/>
    </source>
</evidence>
<name>A0ABT6VJI7_9GAMM</name>
<keyword evidence="1" id="KW-0560">Oxidoreductase</keyword>